<dbReference type="EMBL" id="JAPFFF010000007">
    <property type="protein sequence ID" value="KAK8885731.1"/>
    <property type="molecule type" value="Genomic_DNA"/>
</dbReference>
<name>A0ABR2K3N4_9EUKA</name>
<evidence type="ECO:0008006" key="8">
    <source>
        <dbReference type="Google" id="ProtNLM"/>
    </source>
</evidence>
<evidence type="ECO:0000313" key="6">
    <source>
        <dbReference type="EMBL" id="KAK8885731.1"/>
    </source>
</evidence>
<dbReference type="PANTHER" id="PTHR10527">
    <property type="entry name" value="IMPORTIN BETA"/>
    <property type="match status" value="1"/>
</dbReference>
<sequence length="1030" mass="117532">MEVAHELLELYKVFFQQNQFPQEVIDQASNRIIEIYNNPEALFILLNLYSQTPEYNIKLLIALGMKLILSDEVKWLQYHELEQSEKIKSSLLEILHNEKDLQLFRNVIAAVSPILKTEYNLWPEYLELIQIFSTSENNYIFSILMAISMIRMISDSQFLPNIWEFFSNLALQGLASDNENIIIESASLVTSMFRFHTTISTNLPELFSKLFLVFQHQMEIDSLICGQLIDDFEKISDSFEQVSDDDEMAEGQDFNFINTTEIAQQFLQLIMNPTLNIDSRCLLLKPLISFLFNDPISDKAGILNTLYDVIFVISSSSFVEGDCVESQWNMINCQENLQITMAQCEPEIIRQLILAKGSGGNTKGEIITYALSLNALAIEFPEILLHDISSCLKFGCACIETNDHTVQEAGFDLLSSLFTRKNDAFFGIQQQFFTDVFQVFSINHSPLISKALECIFHYIESTTLLREFINNLFEVLLQALKVFNTPDIQYRVIDCFSSLVESLADEVAPYAPNIIPVVFHAATQMNKPEECNLKASAIECIGMLIQYYNLLPDIPQIIQTLIACIQSGDEMLISAGFNALSKVVIAQKPELLPALPIALESALKIISSEPEFIDDEENDDKNDVLYDVWNFTMKFISTVSKKIPDSIRPVANKFIQALNKVIDDGINEEIENLAISTSASLIKLCPPDDIINFLRFVLKILDDATTYGSASICFHIIGKFIRKQQEYQLPIPEDIIQVSCNYGLKAITRNLVFQNDSNDSEVNIEFTTQLYYFFEDIARSVPALFPLNDFWKFASKIFNKGNPFEQAEIISVLRVIYESIYANITNIQKKLIIREFVQKLSICDCYNPPYPIAAVRTVVELEPNQLEKYIPQIMGTIDKILETEYEDQLAYNLTMDYVVSLLFSLFRVIFKENFDIQKYMPLMLGIMPSTTESLEAANTYMNLVFLCGEYPNLMSHFAPETVRILSQTFALKEKEWGTINLPTDIAQSMAILLQNLLNSMQQGNEILAVSVPDEMAMQRFQQRFSSFLPA</sequence>
<dbReference type="Proteomes" id="UP001470230">
    <property type="component" value="Unassembled WGS sequence"/>
</dbReference>
<evidence type="ECO:0000256" key="5">
    <source>
        <dbReference type="ARBA" id="ARBA00022927"/>
    </source>
</evidence>
<evidence type="ECO:0000256" key="3">
    <source>
        <dbReference type="ARBA" id="ARBA00022490"/>
    </source>
</evidence>
<proteinExistence type="predicted"/>
<keyword evidence="5" id="KW-0653">Protein transport</keyword>
<comment type="caution">
    <text evidence="6">The sequence shown here is derived from an EMBL/GenBank/DDBJ whole genome shotgun (WGS) entry which is preliminary data.</text>
</comment>
<keyword evidence="2" id="KW-0813">Transport</keyword>
<gene>
    <name evidence="6" type="ORF">M9Y10_041183</name>
</gene>
<evidence type="ECO:0000256" key="1">
    <source>
        <dbReference type="ARBA" id="ARBA00004496"/>
    </source>
</evidence>
<dbReference type="Gene3D" id="1.25.10.10">
    <property type="entry name" value="Leucine-rich Repeat Variant"/>
    <property type="match status" value="3"/>
</dbReference>
<dbReference type="InterPro" id="IPR040122">
    <property type="entry name" value="Importin_beta"/>
</dbReference>
<organism evidence="6 7">
    <name type="scientific">Tritrichomonas musculus</name>
    <dbReference type="NCBI Taxonomy" id="1915356"/>
    <lineage>
        <taxon>Eukaryota</taxon>
        <taxon>Metamonada</taxon>
        <taxon>Parabasalia</taxon>
        <taxon>Tritrichomonadida</taxon>
        <taxon>Tritrichomonadidae</taxon>
        <taxon>Tritrichomonas</taxon>
    </lineage>
</organism>
<evidence type="ECO:0000256" key="2">
    <source>
        <dbReference type="ARBA" id="ARBA00022448"/>
    </source>
</evidence>
<evidence type="ECO:0000256" key="4">
    <source>
        <dbReference type="ARBA" id="ARBA00022737"/>
    </source>
</evidence>
<accession>A0ABR2K3N4</accession>
<protein>
    <recommendedName>
        <fullName evidence="8">Importin N-terminal domain-containing protein</fullName>
    </recommendedName>
</protein>
<dbReference type="SUPFAM" id="SSF48371">
    <property type="entry name" value="ARM repeat"/>
    <property type="match status" value="2"/>
</dbReference>
<keyword evidence="4" id="KW-0677">Repeat</keyword>
<evidence type="ECO:0000313" key="7">
    <source>
        <dbReference type="Proteomes" id="UP001470230"/>
    </source>
</evidence>
<keyword evidence="7" id="KW-1185">Reference proteome</keyword>
<comment type="subcellular location">
    <subcellularLocation>
        <location evidence="1">Cytoplasm</location>
    </subcellularLocation>
</comment>
<dbReference type="InterPro" id="IPR016024">
    <property type="entry name" value="ARM-type_fold"/>
</dbReference>
<reference evidence="6 7" key="1">
    <citation type="submission" date="2024-04" db="EMBL/GenBank/DDBJ databases">
        <title>Tritrichomonas musculus Genome.</title>
        <authorList>
            <person name="Alves-Ferreira E."/>
            <person name="Grigg M."/>
            <person name="Lorenzi H."/>
            <person name="Galac M."/>
        </authorList>
    </citation>
    <scope>NUCLEOTIDE SEQUENCE [LARGE SCALE GENOMIC DNA]</scope>
    <source>
        <strain evidence="6 7">EAF2021</strain>
    </source>
</reference>
<dbReference type="InterPro" id="IPR011989">
    <property type="entry name" value="ARM-like"/>
</dbReference>
<keyword evidence="3" id="KW-0963">Cytoplasm</keyword>